<dbReference type="AlphaFoldDB" id="A0A9P1GT55"/>
<name>A0A9P1GT55_9DINO</name>
<reference evidence="6" key="1">
    <citation type="submission" date="2022-10" db="EMBL/GenBank/DDBJ databases">
        <authorList>
            <person name="Chen Y."/>
            <person name="Dougan E. K."/>
            <person name="Chan C."/>
            <person name="Rhodes N."/>
            <person name="Thang M."/>
        </authorList>
    </citation>
    <scope>NUCLEOTIDE SEQUENCE</scope>
</reference>
<feature type="region of interest" description="Disordered" evidence="3">
    <location>
        <begin position="113"/>
        <end position="168"/>
    </location>
</feature>
<dbReference type="GO" id="GO:0005737">
    <property type="term" value="C:cytoplasm"/>
    <property type="evidence" value="ECO:0007669"/>
    <property type="project" value="TreeGrafter"/>
</dbReference>
<dbReference type="Pfam" id="PF00806">
    <property type="entry name" value="PUF"/>
    <property type="match status" value="4"/>
</dbReference>
<comment type="caution">
    <text evidence="6">The sequence shown here is derived from an EMBL/GenBank/DDBJ whole genome shotgun (WGS) entry which is preliminary data.</text>
</comment>
<dbReference type="OrthoDB" id="668540at2759"/>
<reference evidence="7 8" key="2">
    <citation type="submission" date="2024-05" db="EMBL/GenBank/DDBJ databases">
        <authorList>
            <person name="Chen Y."/>
            <person name="Shah S."/>
            <person name="Dougan E. K."/>
            <person name="Thang M."/>
            <person name="Chan C."/>
        </authorList>
    </citation>
    <scope>NUCLEOTIDE SEQUENCE [LARGE SCALE GENOMIC DNA]</scope>
</reference>
<evidence type="ECO:0000256" key="2">
    <source>
        <dbReference type="PROSITE-ProRule" id="PRU00317"/>
    </source>
</evidence>
<dbReference type="InterPro" id="IPR033133">
    <property type="entry name" value="PUM-HD"/>
</dbReference>
<evidence type="ECO:0000313" key="8">
    <source>
        <dbReference type="Proteomes" id="UP001152797"/>
    </source>
</evidence>
<feature type="signal peptide" evidence="4">
    <location>
        <begin position="1"/>
        <end position="24"/>
    </location>
</feature>
<evidence type="ECO:0000256" key="3">
    <source>
        <dbReference type="SAM" id="MobiDB-lite"/>
    </source>
</evidence>
<dbReference type="Proteomes" id="UP001152797">
    <property type="component" value="Unassembled WGS sequence"/>
</dbReference>
<protein>
    <submittedName>
        <fullName evidence="7">Pumilio homolog 4 (APUM-4) (AtPUM4)</fullName>
    </submittedName>
</protein>
<dbReference type="InterPro" id="IPR011989">
    <property type="entry name" value="ARM-like"/>
</dbReference>
<feature type="domain" description="PUM-HD" evidence="5">
    <location>
        <begin position="90"/>
        <end position="456"/>
    </location>
</feature>
<dbReference type="SMART" id="SM00025">
    <property type="entry name" value="Pumilio"/>
    <property type="match status" value="5"/>
</dbReference>
<dbReference type="PROSITE" id="PS50303">
    <property type="entry name" value="PUM_HD"/>
    <property type="match status" value="1"/>
</dbReference>
<dbReference type="PANTHER" id="PTHR12537">
    <property type="entry name" value="RNA BINDING PROTEIN PUMILIO-RELATED"/>
    <property type="match status" value="1"/>
</dbReference>
<dbReference type="EMBL" id="CAMXCT020006836">
    <property type="protein sequence ID" value="CAL1174214.1"/>
    <property type="molecule type" value="Genomic_DNA"/>
</dbReference>
<dbReference type="PROSITE" id="PS50302">
    <property type="entry name" value="PUM"/>
    <property type="match status" value="2"/>
</dbReference>
<feature type="region of interest" description="Disordered" evidence="3">
    <location>
        <begin position="455"/>
        <end position="476"/>
    </location>
</feature>
<sequence>MSATLVAASLFQGLLLDVSGPCFASHSLRRLELLKAMPAGGGLDKKPVKPMEQLAAVSYVTMSGSLQFVSVPDMKQNQGDSYCNGLIQPAHNWAYPPYDEGYDASRGYSRNEWNEGDYGCEETDSRRPRRRGGRRRKNKGTIQSVGSFTDVTTPSASPAKVGLQDEFGSPDHSEATLEMLKMASSEEDCAAIMARLDSKETRDETIGWVLEAAVPLALSKGGTVIVQKAFDVAGPLSCSLLLDELAPKAIELYESPHGNWCLCKAVMVLPAKWMSKIVETLQERSFEEVSKHKFGCRLMERLIEHLEPSQTAVIAEEIIPKADVLSKHQYGNFVVQHLYEHAPNQRDKILSKILGQVPSMATHRTASHVVQRALTYSDERGQAMIVQALLHGHGENSLVKVATGRYGSFVVEQLGQLPNWDLIVKARLEAELLELVSSAFGRRVAENFEIELPEEWRDSAASESSTGQWPGANDER</sequence>
<gene>
    <name evidence="6" type="ORF">C1SCF055_LOCUS45222</name>
</gene>
<dbReference type="Gene3D" id="1.25.10.10">
    <property type="entry name" value="Leucine-rich Repeat Variant"/>
    <property type="match status" value="1"/>
</dbReference>
<dbReference type="EMBL" id="CAMXCT030006836">
    <property type="protein sequence ID" value="CAL4808151.1"/>
    <property type="molecule type" value="Genomic_DNA"/>
</dbReference>
<feature type="repeat" description="Pumilio" evidence="2">
    <location>
        <begin position="352"/>
        <end position="387"/>
    </location>
</feature>
<dbReference type="EMBL" id="CAMXCT010006836">
    <property type="protein sequence ID" value="CAI4020839.1"/>
    <property type="molecule type" value="Genomic_DNA"/>
</dbReference>
<dbReference type="InterPro" id="IPR001313">
    <property type="entry name" value="Pumilio_RNA-bd_rpt"/>
</dbReference>
<dbReference type="InterPro" id="IPR016024">
    <property type="entry name" value="ARM-type_fold"/>
</dbReference>
<evidence type="ECO:0000313" key="6">
    <source>
        <dbReference type="EMBL" id="CAI4020839.1"/>
    </source>
</evidence>
<evidence type="ECO:0000259" key="5">
    <source>
        <dbReference type="PROSITE" id="PS50303"/>
    </source>
</evidence>
<dbReference type="GO" id="GO:0010608">
    <property type="term" value="P:post-transcriptional regulation of gene expression"/>
    <property type="evidence" value="ECO:0007669"/>
    <property type="project" value="TreeGrafter"/>
</dbReference>
<keyword evidence="4" id="KW-0732">Signal</keyword>
<evidence type="ECO:0000256" key="1">
    <source>
        <dbReference type="ARBA" id="ARBA00022737"/>
    </source>
</evidence>
<feature type="compositionally biased region" description="Polar residues" evidence="3">
    <location>
        <begin position="140"/>
        <end position="156"/>
    </location>
</feature>
<feature type="compositionally biased region" description="Basic residues" evidence="3">
    <location>
        <begin position="127"/>
        <end position="139"/>
    </location>
</feature>
<dbReference type="SUPFAM" id="SSF48371">
    <property type="entry name" value="ARM repeat"/>
    <property type="match status" value="1"/>
</dbReference>
<dbReference type="GO" id="GO:0003729">
    <property type="term" value="F:mRNA binding"/>
    <property type="evidence" value="ECO:0007669"/>
    <property type="project" value="TreeGrafter"/>
</dbReference>
<feature type="repeat" description="Pumilio" evidence="2">
    <location>
        <begin position="280"/>
        <end position="316"/>
    </location>
</feature>
<organism evidence="6">
    <name type="scientific">Cladocopium goreaui</name>
    <dbReference type="NCBI Taxonomy" id="2562237"/>
    <lineage>
        <taxon>Eukaryota</taxon>
        <taxon>Sar</taxon>
        <taxon>Alveolata</taxon>
        <taxon>Dinophyceae</taxon>
        <taxon>Suessiales</taxon>
        <taxon>Symbiodiniaceae</taxon>
        <taxon>Cladocopium</taxon>
    </lineage>
</organism>
<proteinExistence type="predicted"/>
<evidence type="ECO:0000313" key="7">
    <source>
        <dbReference type="EMBL" id="CAL4808151.1"/>
    </source>
</evidence>
<accession>A0A9P1GT55</accession>
<evidence type="ECO:0000256" key="4">
    <source>
        <dbReference type="SAM" id="SignalP"/>
    </source>
</evidence>
<feature type="chain" id="PRO_5043273085" evidence="4">
    <location>
        <begin position="25"/>
        <end position="476"/>
    </location>
</feature>
<keyword evidence="8" id="KW-1185">Reference proteome</keyword>
<keyword evidence="1" id="KW-0677">Repeat</keyword>